<sequence length="466" mass="54018">IDSVLRTPSLEDFLVKPNLTLISISNKNISSMLPGVHKLEFTSLNQQQVERCIQWIIERSIDTSITDAQGLYLCAVLGHLAVTTSPEKWLELPTCEATAQACDVLLRCLITSFRKRLFISPKCNYLLEAIAPVLVCSSSSPGWLTFAANFLPLFGMKYIMEINIASSKYEKDDYMRLWHLVLSHDILNIRNAPKEDKPYYYQFLRRILKFSPDEGALFKIFASKEIKRFFYNQQDQEKFCTDFYKENVLASSGENVGISEKLQQLIDLPRNLRVQLSGALYSYLLEFIKSVEKPTNTDVENFMDIQLSLNKLNNDQIDTILMLLSTSETVQYQELFLKLLNDERFRNQWQKVRRTTKVQICITWVKTRACVKEESNIKVARSYQFAEELISCTLVNKDLCNMLLDSVRECLFQNVEAEVICQELKDLDKFLQFDVRESCIHLIEDILDKSLHIVNDQRLLSQFSHS</sequence>
<name>A0A7D9MCH5_PARCT</name>
<comment type="caution">
    <text evidence="1">The sequence shown here is derived from an EMBL/GenBank/DDBJ whole genome shotgun (WGS) entry which is preliminary data.</text>
</comment>
<evidence type="ECO:0000313" key="1">
    <source>
        <dbReference type="EMBL" id="CAB4043959.1"/>
    </source>
</evidence>
<feature type="non-terminal residue" evidence="1">
    <location>
        <position position="1"/>
    </location>
</feature>
<evidence type="ECO:0000313" key="2">
    <source>
        <dbReference type="Proteomes" id="UP001152795"/>
    </source>
</evidence>
<reference evidence="1" key="1">
    <citation type="submission" date="2020-04" db="EMBL/GenBank/DDBJ databases">
        <authorList>
            <person name="Alioto T."/>
            <person name="Alioto T."/>
            <person name="Gomez Garrido J."/>
        </authorList>
    </citation>
    <scope>NUCLEOTIDE SEQUENCE</scope>
    <source>
        <strain evidence="1">A484AB</strain>
    </source>
</reference>
<organism evidence="1 2">
    <name type="scientific">Paramuricea clavata</name>
    <name type="common">Red gorgonian</name>
    <name type="synonym">Violescent sea-whip</name>
    <dbReference type="NCBI Taxonomy" id="317549"/>
    <lineage>
        <taxon>Eukaryota</taxon>
        <taxon>Metazoa</taxon>
        <taxon>Cnidaria</taxon>
        <taxon>Anthozoa</taxon>
        <taxon>Octocorallia</taxon>
        <taxon>Malacalcyonacea</taxon>
        <taxon>Plexauridae</taxon>
        <taxon>Paramuricea</taxon>
    </lineage>
</organism>
<feature type="non-terminal residue" evidence="1">
    <location>
        <position position="466"/>
    </location>
</feature>
<dbReference type="EMBL" id="CACRXK020033643">
    <property type="protein sequence ID" value="CAB4043959.1"/>
    <property type="molecule type" value="Genomic_DNA"/>
</dbReference>
<gene>
    <name evidence="1" type="ORF">PACLA_8A008156</name>
</gene>
<dbReference type="AlphaFoldDB" id="A0A7D9MCH5"/>
<protein>
    <submittedName>
        <fullName evidence="1">Uncharacterized protein</fullName>
    </submittedName>
</protein>
<proteinExistence type="predicted"/>
<dbReference type="Proteomes" id="UP001152795">
    <property type="component" value="Unassembled WGS sequence"/>
</dbReference>
<accession>A0A7D9MCH5</accession>
<keyword evidence="2" id="KW-1185">Reference proteome</keyword>